<organism evidence="13 16">
    <name type="scientific">Eisenbergiella tayi</name>
    <dbReference type="NCBI Taxonomy" id="1432052"/>
    <lineage>
        <taxon>Bacteria</taxon>
        <taxon>Bacillati</taxon>
        <taxon>Bacillota</taxon>
        <taxon>Clostridia</taxon>
        <taxon>Lachnospirales</taxon>
        <taxon>Lachnospiraceae</taxon>
        <taxon>Eisenbergiella</taxon>
    </lineage>
</organism>
<dbReference type="Gene3D" id="3.30.300.10">
    <property type="match status" value="1"/>
</dbReference>
<dbReference type="FunFam" id="3.30.300.10:FF:000002">
    <property type="entry name" value="GMP synthase [glutamine-hydrolyzing]"/>
    <property type="match status" value="1"/>
</dbReference>
<keyword evidence="7 11" id="KW-0658">Purine biosynthesis</keyword>
<evidence type="ECO:0000256" key="7">
    <source>
        <dbReference type="ARBA" id="ARBA00022755"/>
    </source>
</evidence>
<evidence type="ECO:0000313" key="17">
    <source>
        <dbReference type="Proteomes" id="UP000094271"/>
    </source>
</evidence>
<keyword evidence="9" id="KW-0315">Glutamine amidotransferase</keyword>
<dbReference type="PROSITE" id="PS51553">
    <property type="entry name" value="GMPS_ATP_PPASE"/>
    <property type="match status" value="1"/>
</dbReference>
<keyword evidence="18" id="KW-1185">Reference proteome</keyword>
<proteinExistence type="predicted"/>
<evidence type="ECO:0000313" key="15">
    <source>
        <dbReference type="EMBL" id="ODR45558.1"/>
    </source>
</evidence>
<evidence type="ECO:0000256" key="3">
    <source>
        <dbReference type="ARBA" id="ARBA00012746"/>
    </source>
</evidence>
<dbReference type="OrthoDB" id="9802219at2"/>
<reference evidence="14 18" key="2">
    <citation type="submission" date="2016-08" db="EMBL/GenBank/DDBJ databases">
        <title>Characterization of Isolates of Eisenbergiella tayi Derived from Blood Cultures, Using Whole Genome Sequencing.</title>
        <authorList>
            <person name="Bernier A.-M."/>
            <person name="Burdz T."/>
            <person name="Wiebe D."/>
            <person name="Bernard K."/>
        </authorList>
    </citation>
    <scope>NUCLEOTIDE SEQUENCE [LARGE SCALE GENOMIC DNA]</scope>
    <source>
        <strain evidence="14 18">NML120146</strain>
    </source>
</reference>
<keyword evidence="8 11" id="KW-0067">ATP-binding</keyword>
<dbReference type="PANTHER" id="PTHR11922">
    <property type="entry name" value="GMP SYNTHASE-RELATED"/>
    <property type="match status" value="1"/>
</dbReference>
<dbReference type="EMBL" id="MEHD01000055">
    <property type="protein sequence ID" value="ODR44504.1"/>
    <property type="molecule type" value="Genomic_DNA"/>
</dbReference>
<feature type="binding site" evidence="11">
    <location>
        <begin position="143"/>
        <end position="149"/>
    </location>
    <ligand>
        <name>ATP</name>
        <dbReference type="ChEBI" id="CHEBI:30616"/>
    </ligand>
</feature>
<evidence type="ECO:0000313" key="16">
    <source>
        <dbReference type="Proteomes" id="UP000094067"/>
    </source>
</evidence>
<dbReference type="SUPFAM" id="SSF52317">
    <property type="entry name" value="Class I glutamine amidotransferase-like"/>
    <property type="match status" value="1"/>
</dbReference>
<evidence type="ECO:0000259" key="12">
    <source>
        <dbReference type="PROSITE" id="PS51553"/>
    </source>
</evidence>
<dbReference type="Proteomes" id="UP000094067">
    <property type="component" value="Unassembled WGS sequence"/>
</dbReference>
<protein>
    <recommendedName>
        <fullName evidence="3">GMP synthase (glutamine-hydrolyzing)</fullName>
        <ecNumber evidence="3">6.3.5.2</ecNumber>
    </recommendedName>
    <alternativeName>
        <fullName evidence="10">Glutamine amidotransferase</fullName>
    </alternativeName>
</protein>
<dbReference type="InterPro" id="IPR014729">
    <property type="entry name" value="Rossmann-like_a/b/a_fold"/>
</dbReference>
<accession>A0A1E3A714</accession>
<evidence type="ECO:0000313" key="13">
    <source>
        <dbReference type="EMBL" id="ODM04006.1"/>
    </source>
</evidence>
<gene>
    <name evidence="13" type="primary">guaA_2</name>
    <name evidence="15" type="ORF">BEI59_26235</name>
    <name evidence="13" type="ORF">BEI61_04809</name>
    <name evidence="14" type="ORF">BEI63_30670</name>
</gene>
<comment type="function">
    <text evidence="1">Catalyzes the synthesis of GMP from XMP.</text>
</comment>
<name>A0A1E3A714_9FIRM</name>
<dbReference type="InterPro" id="IPR025777">
    <property type="entry name" value="GMPS_ATP_PPase_dom"/>
</dbReference>
<dbReference type="RefSeq" id="WP_044971368.1">
    <property type="nucleotide sequence ID" value="NZ_DAWDRA010000248.1"/>
</dbReference>
<dbReference type="FunFam" id="3.40.50.620:FF:000001">
    <property type="entry name" value="GMP synthase [glutamine-hydrolyzing]"/>
    <property type="match status" value="1"/>
</dbReference>
<evidence type="ECO:0000256" key="10">
    <source>
        <dbReference type="ARBA" id="ARBA00031356"/>
    </source>
</evidence>
<evidence type="ECO:0000256" key="2">
    <source>
        <dbReference type="ARBA" id="ARBA00005153"/>
    </source>
</evidence>
<dbReference type="EC" id="6.3.5.2" evidence="3"/>
<feature type="domain" description="GMPS ATP-PPase" evidence="12">
    <location>
        <begin position="116"/>
        <end position="305"/>
    </location>
</feature>
<dbReference type="InterPro" id="IPR001674">
    <property type="entry name" value="GMP_synth_C"/>
</dbReference>
<dbReference type="Pfam" id="PF00958">
    <property type="entry name" value="GMP_synt_C"/>
    <property type="match status" value="1"/>
</dbReference>
<dbReference type="AlphaFoldDB" id="A0A1E3A714"/>
<dbReference type="EMBL" id="MEHA01000026">
    <property type="protein sequence ID" value="ODR45558.1"/>
    <property type="molecule type" value="Genomic_DNA"/>
</dbReference>
<evidence type="ECO:0000256" key="6">
    <source>
        <dbReference type="ARBA" id="ARBA00022749"/>
    </source>
</evidence>
<evidence type="ECO:0000256" key="1">
    <source>
        <dbReference type="ARBA" id="ARBA00002332"/>
    </source>
</evidence>
<comment type="caution">
    <text evidence="13">The sequence shown here is derived from an EMBL/GenBank/DDBJ whole genome shotgun (WGS) entry which is preliminary data.</text>
</comment>
<dbReference type="Pfam" id="PF00117">
    <property type="entry name" value="GATase"/>
    <property type="match status" value="1"/>
</dbReference>
<dbReference type="GO" id="GO:0003921">
    <property type="term" value="F:GMP synthase activity"/>
    <property type="evidence" value="ECO:0007669"/>
    <property type="project" value="InterPro"/>
</dbReference>
<dbReference type="InterPro" id="IPR022310">
    <property type="entry name" value="NAD/GMP_synthase"/>
</dbReference>
<keyword evidence="6 11" id="KW-0332">GMP biosynthesis</keyword>
<reference evidence="15 17" key="3">
    <citation type="submission" date="2016-08" db="EMBL/GenBank/DDBJ databases">
        <authorList>
            <person name="Seilhamer J.J."/>
        </authorList>
    </citation>
    <scope>NUCLEOTIDE SEQUENCE [LARGE SCALE GENOMIC DNA]</scope>
    <source>
        <strain evidence="15 17">NML150140-1</strain>
    </source>
</reference>
<dbReference type="CDD" id="cd01997">
    <property type="entry name" value="GMP_synthase_C"/>
    <property type="match status" value="1"/>
</dbReference>
<dbReference type="InterPro" id="IPR017926">
    <property type="entry name" value="GATASE"/>
</dbReference>
<dbReference type="Proteomes" id="UP000094271">
    <property type="component" value="Unassembled WGS sequence"/>
</dbReference>
<dbReference type="SUPFAM" id="SSF52402">
    <property type="entry name" value="Adenine nucleotide alpha hydrolases-like"/>
    <property type="match status" value="1"/>
</dbReference>
<dbReference type="GO" id="GO:0005829">
    <property type="term" value="C:cytosol"/>
    <property type="evidence" value="ECO:0007669"/>
    <property type="project" value="TreeGrafter"/>
</dbReference>
<keyword evidence="5 11" id="KW-0547">Nucleotide-binding</keyword>
<dbReference type="InterPro" id="IPR029062">
    <property type="entry name" value="Class_I_gatase-like"/>
</dbReference>
<dbReference type="Proteomes" id="UP000094869">
    <property type="component" value="Unassembled WGS sequence"/>
</dbReference>
<dbReference type="NCBIfam" id="TIGR00884">
    <property type="entry name" value="guaA_Cterm"/>
    <property type="match status" value="1"/>
</dbReference>
<keyword evidence="4 13" id="KW-0436">Ligase</keyword>
<dbReference type="Pfam" id="PF02540">
    <property type="entry name" value="NAD_synthase"/>
    <property type="match status" value="1"/>
</dbReference>
<dbReference type="GO" id="GO:0005524">
    <property type="term" value="F:ATP binding"/>
    <property type="evidence" value="ECO:0007669"/>
    <property type="project" value="UniProtKB-UniRule"/>
</dbReference>
<dbReference type="PATRIC" id="fig|1432052.4.peg.5340"/>
<evidence type="ECO:0000256" key="11">
    <source>
        <dbReference type="PROSITE-ProRule" id="PRU00886"/>
    </source>
</evidence>
<evidence type="ECO:0000313" key="18">
    <source>
        <dbReference type="Proteomes" id="UP000094869"/>
    </source>
</evidence>
<dbReference type="Gene3D" id="3.40.50.880">
    <property type="match status" value="1"/>
</dbReference>
<dbReference type="EMBL" id="MCGH01000003">
    <property type="protein sequence ID" value="ODM04006.1"/>
    <property type="molecule type" value="Genomic_DNA"/>
</dbReference>
<evidence type="ECO:0000313" key="14">
    <source>
        <dbReference type="EMBL" id="ODR44504.1"/>
    </source>
</evidence>
<dbReference type="PANTHER" id="PTHR11922:SF2">
    <property type="entry name" value="GMP SYNTHASE [GLUTAMINE-HYDROLYZING]"/>
    <property type="match status" value="1"/>
</dbReference>
<dbReference type="NCBIfam" id="NF000848">
    <property type="entry name" value="PRK00074.1"/>
    <property type="match status" value="1"/>
</dbReference>
<comment type="pathway">
    <text evidence="2">Purine metabolism; GMP biosynthesis; GMP from XMP (L-Gln route): step 1/1.</text>
</comment>
<evidence type="ECO:0000256" key="9">
    <source>
        <dbReference type="ARBA" id="ARBA00022962"/>
    </source>
</evidence>
<sequence length="430" mass="47967">MKQDMIVILDLGSTENTVVARAIRDMGVYSEIHPHDITVEELKALDNVKGIILNGGENRVVDGRPVDIDPALYGCGVPVMAIDHPTAQCGLRYPSIPEEEVLKDFVLGQCKAETNWNMKNFIEDQVELIRRQVGDKKVLLALSGGVDSSVVAAMLIKAIGQQLVCVHVNHGLMRKNESESVVEIFRDQLHANLIYVDATERFLGKLTGVADPEEKRKIIGGEFIRVFEEEARKLDGIHFLGQGTIYPDIIESGTKTAKMVKSHHNVGGLPEDLQFELVEPLKQLFKDEVRACGIELGLPAAMVYRQPFPGPGLGVRCLGAITRDRLEAVRESDAILREEFEKAGLDKTVWQYFTVVPDFKSVGMKNHARCFEYMVIIRAINTIDAMTASVEKVDWEVLEKITNRILAEVENVNRVCYDCSPKPPATIEFE</sequence>
<reference evidence="13 16" key="1">
    <citation type="submission" date="2016-07" db="EMBL/GenBank/DDBJ databases">
        <title>Characterization of isolates of Eisenbergiella tayi derived from blood cultures, using whole genome sequencing.</title>
        <authorList>
            <person name="Burdz T."/>
            <person name="Wiebe D."/>
            <person name="Huynh C."/>
            <person name="Bernard K."/>
        </authorList>
    </citation>
    <scope>NUCLEOTIDE SEQUENCE [LARGE SCALE GENOMIC DNA]</scope>
    <source>
        <strain evidence="13 16">NML 110608</strain>
    </source>
</reference>
<dbReference type="Gene3D" id="3.40.50.620">
    <property type="entry name" value="HUPs"/>
    <property type="match status" value="1"/>
</dbReference>
<evidence type="ECO:0000256" key="4">
    <source>
        <dbReference type="ARBA" id="ARBA00022598"/>
    </source>
</evidence>
<evidence type="ECO:0000256" key="5">
    <source>
        <dbReference type="ARBA" id="ARBA00022741"/>
    </source>
</evidence>
<evidence type="ECO:0000256" key="8">
    <source>
        <dbReference type="ARBA" id="ARBA00022840"/>
    </source>
</evidence>
<dbReference type="UniPathway" id="UPA00189">
    <property type="reaction ID" value="UER00296"/>
</dbReference>